<dbReference type="AlphaFoldDB" id="A0A7S1ABR1"/>
<protein>
    <submittedName>
        <fullName evidence="1">Uncharacterized protein</fullName>
    </submittedName>
</protein>
<organism evidence="1">
    <name type="scientific">Noctiluca scintillans</name>
    <name type="common">Sea sparkle</name>
    <name type="synonym">Red tide dinoflagellate</name>
    <dbReference type="NCBI Taxonomy" id="2966"/>
    <lineage>
        <taxon>Eukaryota</taxon>
        <taxon>Sar</taxon>
        <taxon>Alveolata</taxon>
        <taxon>Dinophyceae</taxon>
        <taxon>Noctilucales</taxon>
        <taxon>Noctilucaceae</taxon>
        <taxon>Noctiluca</taxon>
    </lineage>
</organism>
<sequence>MLLALPLVKRLGKHVCFESVSHHIPPSILSLRVNTTKPAPSESRFAVEMTAKAERLCYFEATCAQPVAMAAVDTDSGPNAEQLQQLWANSYEGWISPPGFPGQVMYLEPFNPTAEIAAESGPRPWVEDVLQLADVHGGVFGLTAYNPMGVDKPHSENVANNARLEAEIRKLCSVDGRQWWHSFGFASDWHEKGFSVAAPEDDVLALAKKYSQGAVYRFSRPARSDGVAGVAPFVRSTVPALLPETDADVLMVPSFRPPFDRADPLWVPESS</sequence>
<dbReference type="InterPro" id="IPR021710">
    <property type="entry name" value="DUF3293"/>
</dbReference>
<dbReference type="EMBL" id="HBFQ01032614">
    <property type="protein sequence ID" value="CAD8848594.1"/>
    <property type="molecule type" value="Transcribed_RNA"/>
</dbReference>
<gene>
    <name evidence="1" type="ORF">NSCI0253_LOCUS22944</name>
</gene>
<accession>A0A7S1ABR1</accession>
<reference evidence="1" key="1">
    <citation type="submission" date="2021-01" db="EMBL/GenBank/DDBJ databases">
        <authorList>
            <person name="Corre E."/>
            <person name="Pelletier E."/>
            <person name="Niang G."/>
            <person name="Scheremetjew M."/>
            <person name="Finn R."/>
            <person name="Kale V."/>
            <person name="Holt S."/>
            <person name="Cochrane G."/>
            <person name="Meng A."/>
            <person name="Brown T."/>
            <person name="Cohen L."/>
        </authorList>
    </citation>
    <scope>NUCLEOTIDE SEQUENCE</scope>
</reference>
<dbReference type="Pfam" id="PF11697">
    <property type="entry name" value="DUF3293"/>
    <property type="match status" value="1"/>
</dbReference>
<evidence type="ECO:0000313" key="1">
    <source>
        <dbReference type="EMBL" id="CAD8848594.1"/>
    </source>
</evidence>
<name>A0A7S1ABR1_NOCSC</name>
<proteinExistence type="predicted"/>